<proteinExistence type="predicted"/>
<sequence length="203" mass="23625">MAMESDEEESIINAIKQIITNCCASEIDVDELPIIDIEYFFLNIQARSVSEISEFQYKCNNIISEDKVCGNVVKFKINLLEIVPEISKDFSTKIELTPTLGLMMRVPNFRLLEEFNTDDKDATFKQIASCIEYIYDNDKIFYPKEYSQDEMNEWLGELNRGQILKIEKFFSSIPKLEKDIDFCCDKCGYTEKIHIEGLHNFFG</sequence>
<name>A0A6C0JSQ6_9ZZZZ</name>
<protein>
    <recommendedName>
        <fullName evidence="2">Baseplate protein</fullName>
    </recommendedName>
</protein>
<dbReference type="AlphaFoldDB" id="A0A6C0JSQ6"/>
<organism evidence="1">
    <name type="scientific">viral metagenome</name>
    <dbReference type="NCBI Taxonomy" id="1070528"/>
    <lineage>
        <taxon>unclassified sequences</taxon>
        <taxon>metagenomes</taxon>
        <taxon>organismal metagenomes</taxon>
    </lineage>
</organism>
<evidence type="ECO:0000313" key="1">
    <source>
        <dbReference type="EMBL" id="QHU08795.1"/>
    </source>
</evidence>
<dbReference type="InterPro" id="IPR024364">
    <property type="entry name" value="Baseplate_phage_T4-like"/>
</dbReference>
<accession>A0A6C0JSQ6</accession>
<reference evidence="1" key="1">
    <citation type="journal article" date="2020" name="Nature">
        <title>Giant virus diversity and host interactions through global metagenomics.</title>
        <authorList>
            <person name="Schulz F."/>
            <person name="Roux S."/>
            <person name="Paez-Espino D."/>
            <person name="Jungbluth S."/>
            <person name="Walsh D.A."/>
            <person name="Denef V.J."/>
            <person name="McMahon K.D."/>
            <person name="Konstantinidis K.T."/>
            <person name="Eloe-Fadrosh E.A."/>
            <person name="Kyrpides N.C."/>
            <person name="Woyke T."/>
        </authorList>
    </citation>
    <scope>NUCLEOTIDE SEQUENCE</scope>
    <source>
        <strain evidence="1">GVMAG-S-1064190-84</strain>
    </source>
</reference>
<dbReference type="EMBL" id="MN740699">
    <property type="protein sequence ID" value="QHU08795.1"/>
    <property type="molecule type" value="Genomic_DNA"/>
</dbReference>
<dbReference type="Pfam" id="PF12322">
    <property type="entry name" value="T4_baseplate"/>
    <property type="match status" value="1"/>
</dbReference>
<evidence type="ECO:0008006" key="2">
    <source>
        <dbReference type="Google" id="ProtNLM"/>
    </source>
</evidence>